<protein>
    <submittedName>
        <fullName evidence="1">Uncharacterized protein</fullName>
    </submittedName>
</protein>
<reference evidence="1" key="1">
    <citation type="submission" date="2020-05" db="EMBL/GenBank/DDBJ databases">
        <authorList>
            <person name="Chiriac C."/>
            <person name="Salcher M."/>
            <person name="Ghai R."/>
            <person name="Kavagutti S V."/>
        </authorList>
    </citation>
    <scope>NUCLEOTIDE SEQUENCE</scope>
</reference>
<name>A0A6J7WPQ4_9CAUD</name>
<gene>
    <name evidence="1" type="ORF">UFOVP218_62</name>
</gene>
<proteinExistence type="predicted"/>
<accession>A0A6J7WPQ4</accession>
<evidence type="ECO:0000313" key="1">
    <source>
        <dbReference type="EMBL" id="CAB5218695.1"/>
    </source>
</evidence>
<organism evidence="1">
    <name type="scientific">uncultured Caudovirales phage</name>
    <dbReference type="NCBI Taxonomy" id="2100421"/>
    <lineage>
        <taxon>Viruses</taxon>
        <taxon>Duplodnaviria</taxon>
        <taxon>Heunggongvirae</taxon>
        <taxon>Uroviricota</taxon>
        <taxon>Caudoviricetes</taxon>
        <taxon>Peduoviridae</taxon>
        <taxon>Maltschvirus</taxon>
        <taxon>Maltschvirus maltsch</taxon>
    </lineage>
</organism>
<dbReference type="EMBL" id="LR798261">
    <property type="protein sequence ID" value="CAB5218695.1"/>
    <property type="molecule type" value="Genomic_DNA"/>
</dbReference>
<sequence>MTKEEVLKMALEALYALAAMNHTTQQMKSNAITAIKEALAQPEKPKYRRGNRLICLETEEYCVIHISGTDRQWVKFPDSHIGVYTNEQVAELFELLPKEPEQEPVAFICEFYADEGHPFVSFEPVTHGTNTPLYTAPQRTWVGLTAEEKHEIRYSHMTSAEFIEFIEAKLKEKNT</sequence>